<sequence>MAERAISLGTSEMGVTILKETLNAQQELLQRLYNELDFEREAAATATSEALSMMLRLQGEKAAVEMEACQYKRIAEEKMVHAEETLAIFREIVYQKEMQIASLEFQVQAYRFRLLSLGYNDLGVCETQYPQNMLRRNDIMADSRDVQCCVRRGNSLPPIFPKDGEVSTEREKSSENSPKLLEQIKEHNLLTDKKLENSTAGDFNSYWEQIRKLNERLKELSISKDGFPRSNSPHSQASSGSPQDPTREEFHAKSDKADCPENLLFEESGDSACHMKIQDKFEVPQTFVFQQVGVFQRAEKGKLSLEAENQLGKPVQVCQEVNNSGVTDKRNWNKRSSVSPDSDDKSSKQKEGLFQRTEKRKLSLETEKRLGKPVQVFQEVNNSGVTNTRNWDKRSSVSPDSDDKSPQQREGLTLDPQLCFKCPGVGDFEIRQLNRQLKNLEDERIVTRQEISVVAEEENLRLLKEIKDQLKSIQDEIMRWRTKKPPSLQQPALDSLAEAMLHFWL</sequence>
<evidence type="ECO:0000259" key="7">
    <source>
        <dbReference type="PROSITE" id="PS51775"/>
    </source>
</evidence>
<feature type="coiled-coil region" evidence="5">
    <location>
        <begin position="15"/>
        <end position="49"/>
    </location>
</feature>
<dbReference type="AlphaFoldDB" id="A0AAD3ST30"/>
<keyword evidence="2" id="KW-0812">Transmembrane</keyword>
<keyword evidence="9" id="KW-1185">Reference proteome</keyword>
<evidence type="ECO:0000256" key="3">
    <source>
        <dbReference type="ARBA" id="ARBA00022989"/>
    </source>
</evidence>
<keyword evidence="5" id="KW-0175">Coiled coil</keyword>
<feature type="compositionally biased region" description="Basic and acidic residues" evidence="6">
    <location>
        <begin position="245"/>
        <end position="259"/>
    </location>
</feature>
<gene>
    <name evidence="8" type="ORF">Nepgr_018453</name>
</gene>
<reference evidence="8" key="1">
    <citation type="submission" date="2023-05" db="EMBL/GenBank/DDBJ databases">
        <title>Nepenthes gracilis genome sequencing.</title>
        <authorList>
            <person name="Fukushima K."/>
        </authorList>
    </citation>
    <scope>NUCLEOTIDE SEQUENCE</scope>
    <source>
        <strain evidence="8">SING2019-196</strain>
    </source>
</reference>
<comment type="caution">
    <text evidence="8">The sequence shown here is derived from an EMBL/GenBank/DDBJ whole genome shotgun (WGS) entry which is preliminary data.</text>
</comment>
<evidence type="ECO:0000256" key="5">
    <source>
        <dbReference type="SAM" id="Coils"/>
    </source>
</evidence>
<feature type="compositionally biased region" description="Basic and acidic residues" evidence="6">
    <location>
        <begin position="162"/>
        <end position="174"/>
    </location>
</feature>
<feature type="domain" description="GTD-binding" evidence="7">
    <location>
        <begin position="13"/>
        <end position="111"/>
    </location>
</feature>
<dbReference type="EMBL" id="BSYO01000016">
    <property type="protein sequence ID" value="GMH16612.1"/>
    <property type="molecule type" value="Genomic_DNA"/>
</dbReference>
<dbReference type="GO" id="GO:0080115">
    <property type="term" value="F:myosin XI tail binding"/>
    <property type="evidence" value="ECO:0007669"/>
    <property type="project" value="UniProtKB-ARBA"/>
</dbReference>
<feature type="region of interest" description="Disordered" evidence="6">
    <location>
        <begin position="375"/>
        <end position="412"/>
    </location>
</feature>
<feature type="compositionally biased region" description="Basic and acidic residues" evidence="6">
    <location>
        <begin position="342"/>
        <end position="358"/>
    </location>
</feature>
<name>A0AAD3ST30_NEPGR</name>
<evidence type="ECO:0000256" key="6">
    <source>
        <dbReference type="SAM" id="MobiDB-lite"/>
    </source>
</evidence>
<organism evidence="8 9">
    <name type="scientific">Nepenthes gracilis</name>
    <name type="common">Slender pitcher plant</name>
    <dbReference type="NCBI Taxonomy" id="150966"/>
    <lineage>
        <taxon>Eukaryota</taxon>
        <taxon>Viridiplantae</taxon>
        <taxon>Streptophyta</taxon>
        <taxon>Embryophyta</taxon>
        <taxon>Tracheophyta</taxon>
        <taxon>Spermatophyta</taxon>
        <taxon>Magnoliopsida</taxon>
        <taxon>eudicotyledons</taxon>
        <taxon>Gunneridae</taxon>
        <taxon>Pentapetalae</taxon>
        <taxon>Caryophyllales</taxon>
        <taxon>Nepenthaceae</taxon>
        <taxon>Nepenthes</taxon>
    </lineage>
</organism>
<dbReference type="PROSITE" id="PS51775">
    <property type="entry name" value="GTD_BINDING"/>
    <property type="match status" value="1"/>
</dbReference>
<dbReference type="PANTHER" id="PTHR31422:SF1">
    <property type="entry name" value="GTD-BINDING DOMAIN-CONTAINING PROTEIN"/>
    <property type="match status" value="1"/>
</dbReference>
<accession>A0AAD3ST30</accession>
<feature type="coiled-coil region" evidence="5">
    <location>
        <begin position="430"/>
        <end position="483"/>
    </location>
</feature>
<keyword evidence="3" id="KW-1133">Transmembrane helix</keyword>
<feature type="region of interest" description="Disordered" evidence="6">
    <location>
        <begin position="223"/>
        <end position="260"/>
    </location>
</feature>
<dbReference type="Pfam" id="PF04576">
    <property type="entry name" value="Zein-binding"/>
    <property type="match status" value="1"/>
</dbReference>
<evidence type="ECO:0000256" key="4">
    <source>
        <dbReference type="ARBA" id="ARBA00023136"/>
    </source>
</evidence>
<dbReference type="GO" id="GO:0016020">
    <property type="term" value="C:membrane"/>
    <property type="evidence" value="ECO:0007669"/>
    <property type="project" value="UniProtKB-SubCell"/>
</dbReference>
<comment type="subcellular location">
    <subcellularLocation>
        <location evidence="1">Membrane</location>
    </subcellularLocation>
</comment>
<evidence type="ECO:0000256" key="2">
    <source>
        <dbReference type="ARBA" id="ARBA00022692"/>
    </source>
</evidence>
<evidence type="ECO:0000313" key="9">
    <source>
        <dbReference type="Proteomes" id="UP001279734"/>
    </source>
</evidence>
<dbReference type="PANTHER" id="PTHR31422">
    <property type="entry name" value="BNAANNG28530D PROTEIN"/>
    <property type="match status" value="1"/>
</dbReference>
<feature type="region of interest" description="Disordered" evidence="6">
    <location>
        <begin position="322"/>
        <end position="358"/>
    </location>
</feature>
<evidence type="ECO:0000313" key="8">
    <source>
        <dbReference type="EMBL" id="GMH16612.1"/>
    </source>
</evidence>
<evidence type="ECO:0000256" key="1">
    <source>
        <dbReference type="ARBA" id="ARBA00004370"/>
    </source>
</evidence>
<feature type="region of interest" description="Disordered" evidence="6">
    <location>
        <begin position="159"/>
        <end position="179"/>
    </location>
</feature>
<dbReference type="InterPro" id="IPR007656">
    <property type="entry name" value="GTD-bd"/>
</dbReference>
<feature type="compositionally biased region" description="Basic and acidic residues" evidence="6">
    <location>
        <begin position="390"/>
        <end position="407"/>
    </location>
</feature>
<feature type="compositionally biased region" description="Polar residues" evidence="6">
    <location>
        <begin position="378"/>
        <end position="389"/>
    </location>
</feature>
<proteinExistence type="predicted"/>
<feature type="compositionally biased region" description="Polar residues" evidence="6">
    <location>
        <begin position="229"/>
        <end position="244"/>
    </location>
</feature>
<protein>
    <recommendedName>
        <fullName evidence="7">GTD-binding domain-containing protein</fullName>
    </recommendedName>
</protein>
<dbReference type="Proteomes" id="UP001279734">
    <property type="component" value="Unassembled WGS sequence"/>
</dbReference>
<keyword evidence="4" id="KW-0472">Membrane</keyword>